<keyword evidence="2" id="KW-1185">Reference proteome</keyword>
<proteinExistence type="predicted"/>
<gene>
    <name evidence="1" type="ORF">HII31_07896</name>
</gene>
<protein>
    <recommendedName>
        <fullName evidence="3">SH3 domain-containing protein</fullName>
    </recommendedName>
</protein>
<evidence type="ECO:0008006" key="3">
    <source>
        <dbReference type="Google" id="ProtNLM"/>
    </source>
</evidence>
<organism evidence="1 2">
    <name type="scientific">Pseudocercospora fuligena</name>
    <dbReference type="NCBI Taxonomy" id="685502"/>
    <lineage>
        <taxon>Eukaryota</taxon>
        <taxon>Fungi</taxon>
        <taxon>Dikarya</taxon>
        <taxon>Ascomycota</taxon>
        <taxon>Pezizomycotina</taxon>
        <taxon>Dothideomycetes</taxon>
        <taxon>Dothideomycetidae</taxon>
        <taxon>Mycosphaerellales</taxon>
        <taxon>Mycosphaerellaceae</taxon>
        <taxon>Pseudocercospora</taxon>
    </lineage>
</organism>
<evidence type="ECO:0000313" key="1">
    <source>
        <dbReference type="EMBL" id="KAF7190737.1"/>
    </source>
</evidence>
<name>A0A8H6VHJ7_9PEZI</name>
<sequence>MEPEQWPKAVARTVYDSNVAKGYARQHCGDSYAAEVYQFSHCTFNGTCIGERFTVVASTAPQEVPVVQRDPVGGSCPPKARSRLSLARDAVPRPAERRIPEIPTLAAQGIDQPELRNATSEVCPPQARSRLSVVRDAVPRPLEKGIPEIPALAPKEINQPEPSSSRLQIPRKAQTRRPLVAEDDSVCQPAPVAEHGAVYSPSMPTVRADCGGLSKLIADAKARSTRLTSNTVDIPNRDGMMEQDGTARNFGTGIYRAKYAYSWKSMSGQGYLREGELVLVGVEDENSNYCTKVTGICEYELGETAWISKRGLLEKAISTKTNRTARYNVKVKMKDHLAVSKGDVVEIYGKRGRTWLVKLGDAYGIVPASAFEFDMMEFLRESRAPRLEGSGDSKE</sequence>
<dbReference type="AlphaFoldDB" id="A0A8H6VHJ7"/>
<dbReference type="OrthoDB" id="10562133at2759"/>
<dbReference type="EMBL" id="JABCIY010000168">
    <property type="protein sequence ID" value="KAF7190737.1"/>
    <property type="molecule type" value="Genomic_DNA"/>
</dbReference>
<accession>A0A8H6VHJ7</accession>
<dbReference type="SUPFAM" id="SSF50044">
    <property type="entry name" value="SH3-domain"/>
    <property type="match status" value="1"/>
</dbReference>
<reference evidence="1" key="1">
    <citation type="submission" date="2020-04" db="EMBL/GenBank/DDBJ databases">
        <title>Draft genome resource of the tomato pathogen Pseudocercospora fuligena.</title>
        <authorList>
            <person name="Zaccaron A."/>
        </authorList>
    </citation>
    <scope>NUCLEOTIDE SEQUENCE</scope>
    <source>
        <strain evidence="1">PF001</strain>
    </source>
</reference>
<dbReference type="InterPro" id="IPR036028">
    <property type="entry name" value="SH3-like_dom_sf"/>
</dbReference>
<evidence type="ECO:0000313" key="2">
    <source>
        <dbReference type="Proteomes" id="UP000660729"/>
    </source>
</evidence>
<dbReference type="Proteomes" id="UP000660729">
    <property type="component" value="Unassembled WGS sequence"/>
</dbReference>
<comment type="caution">
    <text evidence="1">The sequence shown here is derived from an EMBL/GenBank/DDBJ whole genome shotgun (WGS) entry which is preliminary data.</text>
</comment>